<comment type="caution">
    <text evidence="1">The sequence shown here is derived from an EMBL/GenBank/DDBJ whole genome shotgun (WGS) entry which is preliminary data.</text>
</comment>
<keyword evidence="2" id="KW-1185">Reference proteome</keyword>
<protein>
    <submittedName>
        <fullName evidence="1">Uncharacterized protein</fullName>
    </submittedName>
</protein>
<accession>A0A5C6BH21</accession>
<evidence type="ECO:0000313" key="1">
    <source>
        <dbReference type="EMBL" id="TWU11032.1"/>
    </source>
</evidence>
<proteinExistence type="predicted"/>
<dbReference type="EMBL" id="SJPU01000003">
    <property type="protein sequence ID" value="TWU11032.1"/>
    <property type="molecule type" value="Genomic_DNA"/>
</dbReference>
<gene>
    <name evidence="1" type="ORF">Poly21_49390</name>
</gene>
<evidence type="ECO:0000313" key="2">
    <source>
        <dbReference type="Proteomes" id="UP000319908"/>
    </source>
</evidence>
<name>A0A5C6BH21_9BACT</name>
<dbReference type="Proteomes" id="UP000319908">
    <property type="component" value="Unassembled WGS sequence"/>
</dbReference>
<reference evidence="1 2" key="1">
    <citation type="journal article" date="2020" name="Antonie Van Leeuwenhoek">
        <title>Rhodopirellula heiligendammensis sp. nov., Rhodopirellula pilleata sp. nov., and Rhodopirellula solitaria sp. nov. isolated from natural or artificial marine surfaces in Northern Germany and California, USA, and emended description of the genus Rhodopirellula.</title>
        <authorList>
            <person name="Kallscheuer N."/>
            <person name="Wiegand S."/>
            <person name="Jogler M."/>
            <person name="Boedeker C."/>
            <person name="Peeters S.H."/>
            <person name="Rast P."/>
            <person name="Heuer A."/>
            <person name="Jetten M.S.M."/>
            <person name="Rohde M."/>
            <person name="Jogler C."/>
        </authorList>
    </citation>
    <scope>NUCLEOTIDE SEQUENCE [LARGE SCALE GENOMIC DNA]</scope>
    <source>
        <strain evidence="1 2">Poly21</strain>
    </source>
</reference>
<dbReference type="AlphaFoldDB" id="A0A5C6BH21"/>
<organism evidence="1 2">
    <name type="scientific">Allorhodopirellula heiligendammensis</name>
    <dbReference type="NCBI Taxonomy" id="2714739"/>
    <lineage>
        <taxon>Bacteria</taxon>
        <taxon>Pseudomonadati</taxon>
        <taxon>Planctomycetota</taxon>
        <taxon>Planctomycetia</taxon>
        <taxon>Pirellulales</taxon>
        <taxon>Pirellulaceae</taxon>
        <taxon>Allorhodopirellula</taxon>
    </lineage>
</organism>
<sequence>MTGLAVRDFFTARPVIGGVLPLNHMTEHDPFNEPEIAHPRARELMREPLFWDCVDEGAPFGSDEGSDAYYEWRNWRSENPDAPLTDCFDWILDGNLDAYNETLASDAQIEIDLANPDDAFLSDQFDMFTLDTTIIATGLGQLMDEGRIDEDAKPFIYVAIKRQRNPKAGHYDSTTLDAIARVVDES</sequence>